<dbReference type="EMBL" id="CAFBLU010000009">
    <property type="protein sequence ID" value="CAB4870530.1"/>
    <property type="molecule type" value="Genomic_DNA"/>
</dbReference>
<sequence>MVSSHRWRRSPLTDGGIHIRPLAAQAEVRVGTDIASLAVSAAGPNGFSNQDILVISHKVVSKAEGSTRLLSEVTPSGEAERIAAAQARDPRQVEVILNQSARVLREEHGVLICVTHHGFVCANAGVDESNSPAEDTVILLPADPDSSARSIRAGIAAQTGRPAPAVVITDSFGRAWRIGQVDVAIGCAGLHPLDDWRDRADRDGRTLAATEIGIADAVAAAADLARSKDSGQPLVLVSGLARFITPEDGPGAAALRRPADQDMFLR</sequence>
<dbReference type="GO" id="GO:0046872">
    <property type="term" value="F:metal ion binding"/>
    <property type="evidence" value="ECO:0007669"/>
    <property type="project" value="UniProtKB-KW"/>
</dbReference>
<dbReference type="Pfam" id="PF01996">
    <property type="entry name" value="F420_ligase"/>
    <property type="match status" value="1"/>
</dbReference>
<organism evidence="9">
    <name type="scientific">freshwater metagenome</name>
    <dbReference type="NCBI Taxonomy" id="449393"/>
    <lineage>
        <taxon>unclassified sequences</taxon>
        <taxon>metagenomes</taxon>
        <taxon>ecological metagenomes</taxon>
    </lineage>
</organism>
<keyword evidence="1" id="KW-0436">Ligase</keyword>
<reference evidence="9" key="1">
    <citation type="submission" date="2020-05" db="EMBL/GenBank/DDBJ databases">
        <authorList>
            <person name="Chiriac C."/>
            <person name="Salcher M."/>
            <person name="Ghai R."/>
            <person name="Kavagutti S V."/>
        </authorList>
    </citation>
    <scope>NUCLEOTIDE SEQUENCE</scope>
</reference>
<keyword evidence="6" id="KW-0342">GTP-binding</keyword>
<dbReference type="InterPro" id="IPR002847">
    <property type="entry name" value="F420-0_gamma-glut_ligase-dom"/>
</dbReference>
<dbReference type="PANTHER" id="PTHR47917">
    <property type="match status" value="1"/>
</dbReference>
<evidence type="ECO:0000313" key="9">
    <source>
        <dbReference type="EMBL" id="CAB4870530.1"/>
    </source>
</evidence>
<evidence type="ECO:0000256" key="2">
    <source>
        <dbReference type="ARBA" id="ARBA00022723"/>
    </source>
</evidence>
<keyword evidence="3" id="KW-0547">Nucleotide-binding</keyword>
<evidence type="ECO:0000256" key="1">
    <source>
        <dbReference type="ARBA" id="ARBA00022598"/>
    </source>
</evidence>
<keyword evidence="2" id="KW-0479">Metal-binding</keyword>
<evidence type="ECO:0000256" key="6">
    <source>
        <dbReference type="ARBA" id="ARBA00023134"/>
    </source>
</evidence>
<dbReference type="GO" id="GO:0005525">
    <property type="term" value="F:GTP binding"/>
    <property type="evidence" value="ECO:0007669"/>
    <property type="project" value="UniProtKB-KW"/>
</dbReference>
<accession>A0A6J7DM14</accession>
<keyword evidence="4" id="KW-0460">Magnesium</keyword>
<dbReference type="SUPFAM" id="SSF144010">
    <property type="entry name" value="CofE-like"/>
    <property type="match status" value="1"/>
</dbReference>
<protein>
    <submittedName>
        <fullName evidence="9">Unannotated protein</fullName>
    </submittedName>
</protein>
<evidence type="ECO:0000256" key="4">
    <source>
        <dbReference type="ARBA" id="ARBA00022842"/>
    </source>
</evidence>
<dbReference type="Gene3D" id="3.90.1660.10">
    <property type="entry name" value="CofE-like domain"/>
    <property type="match status" value="1"/>
</dbReference>
<dbReference type="InterPro" id="IPR008225">
    <property type="entry name" value="F420-0_g-glutamyl_ligase"/>
</dbReference>
<dbReference type="PANTHER" id="PTHR47917:SF1">
    <property type="entry name" value="COENZYME F420:L-GLUTAMATE LIGASE"/>
    <property type="match status" value="1"/>
</dbReference>
<gene>
    <name evidence="9" type="ORF">UFOPK3444_00695</name>
</gene>
<keyword evidence="7" id="KW-0464">Manganese</keyword>
<evidence type="ECO:0000259" key="8">
    <source>
        <dbReference type="Pfam" id="PF01996"/>
    </source>
</evidence>
<proteinExistence type="predicted"/>
<dbReference type="GO" id="GO:0052618">
    <property type="term" value="F:coenzyme F420-0:L-glutamate ligase activity"/>
    <property type="evidence" value="ECO:0007669"/>
    <property type="project" value="TreeGrafter"/>
</dbReference>
<dbReference type="AlphaFoldDB" id="A0A6J7DM14"/>
<dbReference type="NCBIfam" id="TIGR01916">
    <property type="entry name" value="F420_cofE"/>
    <property type="match status" value="1"/>
</dbReference>
<feature type="domain" description="Coenzyme F420:L-glutamate ligase-like" evidence="8">
    <location>
        <begin position="27"/>
        <end position="239"/>
    </location>
</feature>
<evidence type="ECO:0000256" key="7">
    <source>
        <dbReference type="ARBA" id="ARBA00023211"/>
    </source>
</evidence>
<name>A0A6J7DM14_9ZZZZ</name>
<keyword evidence="5" id="KW-0630">Potassium</keyword>
<evidence type="ECO:0000256" key="5">
    <source>
        <dbReference type="ARBA" id="ARBA00022958"/>
    </source>
</evidence>
<dbReference type="Gene3D" id="3.30.1330.100">
    <property type="entry name" value="CofE-like"/>
    <property type="match status" value="1"/>
</dbReference>
<evidence type="ECO:0000256" key="3">
    <source>
        <dbReference type="ARBA" id="ARBA00022741"/>
    </source>
</evidence>